<dbReference type="Proteomes" id="UP000663823">
    <property type="component" value="Unassembled WGS sequence"/>
</dbReference>
<dbReference type="GO" id="GO:0005886">
    <property type="term" value="C:plasma membrane"/>
    <property type="evidence" value="ECO:0007669"/>
    <property type="project" value="InterPro"/>
</dbReference>
<evidence type="ECO:0000256" key="13">
    <source>
        <dbReference type="SAM" id="Phobius"/>
    </source>
</evidence>
<evidence type="ECO:0000256" key="9">
    <source>
        <dbReference type="ARBA" id="ARBA00023303"/>
    </source>
</evidence>
<keyword evidence="11" id="KW-1015">Disulfide bond</keyword>
<dbReference type="OrthoDB" id="494673at2759"/>
<dbReference type="Proteomes" id="UP000663874">
    <property type="component" value="Unassembled WGS sequence"/>
</dbReference>
<dbReference type="GO" id="GO:0033198">
    <property type="term" value="P:response to ATP"/>
    <property type="evidence" value="ECO:0007669"/>
    <property type="project" value="InterPro"/>
</dbReference>
<evidence type="ECO:0000256" key="12">
    <source>
        <dbReference type="PIRSR" id="PIRSR005713-3"/>
    </source>
</evidence>
<feature type="binding site" evidence="10">
    <location>
        <begin position="81"/>
        <end position="83"/>
    </location>
    <ligand>
        <name>ATP</name>
        <dbReference type="ChEBI" id="CHEBI:30616"/>
        <note>ligand shared between two neighboring subunits of the homotrimer</note>
    </ligand>
</feature>
<dbReference type="PANTHER" id="PTHR10125">
    <property type="entry name" value="P2X PURINOCEPTOR"/>
    <property type="match status" value="1"/>
</dbReference>
<reference evidence="16" key="1">
    <citation type="submission" date="2021-02" db="EMBL/GenBank/DDBJ databases">
        <authorList>
            <person name="Nowell W R."/>
        </authorList>
    </citation>
    <scope>NUCLEOTIDE SEQUENCE</scope>
</reference>
<proteinExistence type="inferred from homology"/>
<feature type="disulfide bond" evidence="11">
    <location>
        <begin position="146"/>
        <end position="186"/>
    </location>
</feature>
<dbReference type="EMBL" id="CAJNOO010000020">
    <property type="protein sequence ID" value="CAF0746906.1"/>
    <property type="molecule type" value="Genomic_DNA"/>
</dbReference>
<dbReference type="Proteomes" id="UP000663882">
    <property type="component" value="Unassembled WGS sequence"/>
</dbReference>
<evidence type="ECO:0000256" key="4">
    <source>
        <dbReference type="ARBA" id="ARBA00022692"/>
    </source>
</evidence>
<comment type="caution">
    <text evidence="16">The sequence shown here is derived from an EMBL/GenBank/DDBJ whole genome shotgun (WGS) entry which is preliminary data.</text>
</comment>
<keyword evidence="6" id="KW-0406">Ion transport</keyword>
<feature type="disulfide bond" evidence="11">
    <location>
        <begin position="129"/>
        <end position="192"/>
    </location>
</feature>
<evidence type="ECO:0000256" key="5">
    <source>
        <dbReference type="ARBA" id="ARBA00022989"/>
    </source>
</evidence>
<feature type="transmembrane region" description="Helical" evidence="13">
    <location>
        <begin position="361"/>
        <end position="382"/>
    </location>
</feature>
<evidence type="ECO:0000313" key="14">
    <source>
        <dbReference type="EMBL" id="CAF0746906.1"/>
    </source>
</evidence>
<dbReference type="EMBL" id="CAJNOU010003875">
    <property type="protein sequence ID" value="CAF1414890.1"/>
    <property type="molecule type" value="Genomic_DNA"/>
</dbReference>
<dbReference type="AlphaFoldDB" id="A0A818M586"/>
<evidence type="ECO:0000313" key="16">
    <source>
        <dbReference type="EMBL" id="CAF3575448.1"/>
    </source>
</evidence>
<feature type="disulfide bond" evidence="11">
    <location>
        <begin position="140"/>
        <end position="163"/>
    </location>
</feature>
<keyword evidence="10" id="KW-0547">Nucleotide-binding</keyword>
<keyword evidence="5 13" id="KW-1133">Transmembrane helix</keyword>
<dbReference type="PIRSF" id="PIRSF005713">
    <property type="entry name" value="P2X_purinoceptor"/>
    <property type="match status" value="1"/>
</dbReference>
<dbReference type="InterPro" id="IPR027309">
    <property type="entry name" value="P2X_extracellular_dom_sf"/>
</dbReference>
<keyword evidence="10" id="KW-0067">ATP-binding</keyword>
<sequence length="478" mass="55147">MGTVLSNSKRFNLSAFAKDLFLGFVTEYETPKIVTIHSYTIATLLRIIQIILLLYSIVYLFIYEKGYQKQDSSIISSVTLKVKGIGYIHTPHNETFIIDGTDYIVPPSENNAIFIMTNFIRTDQTRSQCVESMSVSQAICTKDMDCQSKRYMPNINGRWTGRCIFSSEVNISNEINNLTNRTTGLCEMQGWCPVENDLQETTIVRDVLNFTIFIKNFIEFPAFEIKHKNMVENLRSCIYHPIHNKDCPIFRLDYIMNKAEKNITERELILRLGAVIRVKIDWDCNLDRSIKLCKPKYSFARLDTPFSEETFSVGFNFRFASHWKHHRKYLRSLTKAFGLRLIICVSGKAGKFDFITLTLNIGSIVGIFGLATFVCDIILLNLTKKASVYRDYVFQRVEIERARNSSVSQKIQDHDEPIATIYENRNTNEPTLSTLIWIEEPFVTFSDKTYTRTPSSTLINSNELLRLQPSLGLTNRMK</sequence>
<keyword evidence="8" id="KW-1071">Ligand-gated ion channel</keyword>
<dbReference type="InterPro" id="IPR059116">
    <property type="entry name" value="P2X_receptor"/>
</dbReference>
<evidence type="ECO:0008006" key="19">
    <source>
        <dbReference type="Google" id="ProtNLM"/>
    </source>
</evidence>
<dbReference type="Gene3D" id="2.60.490.10">
    <property type="entry name" value="atp-gated p2x4 ion channel domain"/>
    <property type="match status" value="1"/>
</dbReference>
<name>A0A818M586_9BILA</name>
<evidence type="ECO:0000313" key="18">
    <source>
        <dbReference type="Proteomes" id="UP000663823"/>
    </source>
</evidence>
<gene>
    <name evidence="17" type="ORF">FNK824_LOCUS21245</name>
    <name evidence="16" type="ORF">OTI717_LOCUS5529</name>
    <name evidence="14" type="ORF">RFH988_LOCUS1071</name>
    <name evidence="15" type="ORF">SEV965_LOCUS32028</name>
</gene>
<evidence type="ECO:0000313" key="15">
    <source>
        <dbReference type="EMBL" id="CAF1414890.1"/>
    </source>
</evidence>
<evidence type="ECO:0000256" key="10">
    <source>
        <dbReference type="PIRSR" id="PIRSR005713-1"/>
    </source>
</evidence>
<dbReference type="GO" id="GO:0004931">
    <property type="term" value="F:extracellularly ATP-gated monoatomic cation channel activity"/>
    <property type="evidence" value="ECO:0007669"/>
    <property type="project" value="InterPro"/>
</dbReference>
<evidence type="ECO:0000256" key="8">
    <source>
        <dbReference type="ARBA" id="ARBA00023286"/>
    </source>
</evidence>
<dbReference type="InterPro" id="IPR001429">
    <property type="entry name" value="P2X_purnocptor"/>
</dbReference>
<feature type="binding site" evidence="10">
    <location>
        <begin position="316"/>
        <end position="318"/>
    </location>
    <ligand>
        <name>ATP</name>
        <dbReference type="ChEBI" id="CHEBI:30616"/>
        <note>ligand shared between two neighboring subunits of the homotrimer</note>
    </ligand>
</feature>
<dbReference type="GO" id="GO:0001614">
    <property type="term" value="F:purinergic nucleotide receptor activity"/>
    <property type="evidence" value="ECO:0007669"/>
    <property type="project" value="InterPro"/>
</dbReference>
<dbReference type="EMBL" id="CAJOBE010004056">
    <property type="protein sequence ID" value="CAF3913960.1"/>
    <property type="molecule type" value="Genomic_DNA"/>
</dbReference>
<evidence type="ECO:0000256" key="3">
    <source>
        <dbReference type="ARBA" id="ARBA00022448"/>
    </source>
</evidence>
<feature type="transmembrane region" description="Helical" evidence="13">
    <location>
        <begin position="39"/>
        <end position="62"/>
    </location>
</feature>
<accession>A0A818M586</accession>
<evidence type="ECO:0000256" key="2">
    <source>
        <dbReference type="ARBA" id="ARBA00009848"/>
    </source>
</evidence>
<protein>
    <recommendedName>
        <fullName evidence="19">ATP receptor</fullName>
    </recommendedName>
</protein>
<feature type="binding site" evidence="10">
    <location>
        <position position="335"/>
    </location>
    <ligand>
        <name>ATP</name>
        <dbReference type="ChEBI" id="CHEBI:30616"/>
        <note>ligand shared between two neighboring subunits of the homotrimer</note>
    </ligand>
</feature>
<evidence type="ECO:0000313" key="17">
    <source>
        <dbReference type="EMBL" id="CAF3913960.1"/>
    </source>
</evidence>
<dbReference type="PRINTS" id="PR01307">
    <property type="entry name" value="P2XRECEPTOR"/>
</dbReference>
<feature type="binding site" evidence="10">
    <location>
        <position position="211"/>
    </location>
    <ligand>
        <name>ATP</name>
        <dbReference type="ChEBI" id="CHEBI:30616"/>
        <note>ligand shared between two neighboring subunits of the homotrimer</note>
    </ligand>
</feature>
<keyword evidence="3" id="KW-0813">Transport</keyword>
<evidence type="ECO:0000256" key="6">
    <source>
        <dbReference type="ARBA" id="ARBA00023065"/>
    </source>
</evidence>
<keyword evidence="9" id="KW-0407">Ion channel</keyword>
<dbReference type="Gene3D" id="1.10.287.940">
    <property type="entry name" value="atp-gated p2x4 ion channel"/>
    <property type="match status" value="1"/>
</dbReference>
<evidence type="ECO:0000256" key="7">
    <source>
        <dbReference type="ARBA" id="ARBA00023136"/>
    </source>
</evidence>
<keyword evidence="7 13" id="KW-0472">Membrane</keyword>
<evidence type="ECO:0000256" key="1">
    <source>
        <dbReference type="ARBA" id="ARBA00004308"/>
    </source>
</evidence>
<feature type="glycosylation site" description="N-linked (GlcNAc...) asparagine" evidence="12">
    <location>
        <position position="209"/>
    </location>
</feature>
<evidence type="ECO:0000256" key="11">
    <source>
        <dbReference type="PIRSR" id="PIRSR005713-2"/>
    </source>
</evidence>
<dbReference type="GO" id="GO:0070588">
    <property type="term" value="P:calcium ion transmembrane transport"/>
    <property type="evidence" value="ECO:0007669"/>
    <property type="project" value="TreeGrafter"/>
</dbReference>
<feature type="disulfide bond" evidence="11">
    <location>
        <begin position="237"/>
        <end position="247"/>
    </location>
</feature>
<dbReference type="EMBL" id="CAJOAX010000363">
    <property type="protein sequence ID" value="CAF3575448.1"/>
    <property type="molecule type" value="Genomic_DNA"/>
</dbReference>
<dbReference type="GO" id="GO:0005524">
    <property type="term" value="F:ATP binding"/>
    <property type="evidence" value="ECO:0007669"/>
    <property type="project" value="UniProtKB-KW"/>
</dbReference>
<organism evidence="16 18">
    <name type="scientific">Rotaria sordida</name>
    <dbReference type="NCBI Taxonomy" id="392033"/>
    <lineage>
        <taxon>Eukaryota</taxon>
        <taxon>Metazoa</taxon>
        <taxon>Spiralia</taxon>
        <taxon>Gnathifera</taxon>
        <taxon>Rotifera</taxon>
        <taxon>Eurotatoria</taxon>
        <taxon>Bdelloidea</taxon>
        <taxon>Philodinida</taxon>
        <taxon>Philodinidae</taxon>
        <taxon>Rotaria</taxon>
    </lineage>
</organism>
<dbReference type="Proteomes" id="UP000663889">
    <property type="component" value="Unassembled WGS sequence"/>
</dbReference>
<feature type="disulfide bond" evidence="11">
    <location>
        <begin position="284"/>
        <end position="293"/>
    </location>
</feature>
<comment type="similarity">
    <text evidence="2">Belongs to the P2X receptor family.</text>
</comment>
<comment type="subcellular location">
    <subcellularLocation>
        <location evidence="1">Endomembrane system</location>
    </subcellularLocation>
</comment>
<dbReference type="GO" id="GO:0012505">
    <property type="term" value="C:endomembrane system"/>
    <property type="evidence" value="ECO:0007669"/>
    <property type="project" value="UniProtKB-SubCell"/>
</dbReference>
<dbReference type="GO" id="GO:0098794">
    <property type="term" value="C:postsynapse"/>
    <property type="evidence" value="ECO:0007669"/>
    <property type="project" value="GOC"/>
</dbReference>
<dbReference type="PANTHER" id="PTHR10125:SF31">
    <property type="entry name" value="P2X RECEPTOR E"/>
    <property type="match status" value="1"/>
</dbReference>
<keyword evidence="4 13" id="KW-0812">Transmembrane</keyword>
<dbReference type="Pfam" id="PF00864">
    <property type="entry name" value="P2X_receptor"/>
    <property type="match status" value="1"/>
</dbReference>
<dbReference type="NCBIfam" id="TIGR00863">
    <property type="entry name" value="P2X"/>
    <property type="match status" value="1"/>
</dbReference>